<dbReference type="GeneID" id="25417511"/>
<dbReference type="RefSeq" id="XP_013423746.1">
    <property type="nucleotide sequence ID" value="XM_013568292.1"/>
</dbReference>
<reference evidence="1 2" key="1">
    <citation type="journal article" date="2014" name="BMC Genomics">
        <title>Genome sequencing of four Aureobasidium pullulans varieties: biotechnological potential, stress tolerance, and description of new species.</title>
        <authorList>
            <person name="Gostin Ar C."/>
            <person name="Ohm R.A."/>
            <person name="Kogej T."/>
            <person name="Sonjak S."/>
            <person name="Turk M."/>
            <person name="Zajc J."/>
            <person name="Zalar P."/>
            <person name="Grube M."/>
            <person name="Sun H."/>
            <person name="Han J."/>
            <person name="Sharma A."/>
            <person name="Chiniquy J."/>
            <person name="Ngan C.Y."/>
            <person name="Lipzen A."/>
            <person name="Barry K."/>
            <person name="Grigoriev I.V."/>
            <person name="Gunde-Cimerman N."/>
        </authorList>
    </citation>
    <scope>NUCLEOTIDE SEQUENCE [LARGE SCALE GENOMIC DNA]</scope>
    <source>
        <strain evidence="1 2">CBS 147.97</strain>
    </source>
</reference>
<evidence type="ECO:0000313" key="1">
    <source>
        <dbReference type="EMBL" id="KEQ69411.1"/>
    </source>
</evidence>
<proteinExistence type="predicted"/>
<dbReference type="AlphaFoldDB" id="A0A074X469"/>
<keyword evidence="2" id="KW-1185">Reference proteome</keyword>
<protein>
    <submittedName>
        <fullName evidence="1">Uncharacterized protein</fullName>
    </submittedName>
</protein>
<dbReference type="HOGENOM" id="CLU_2670662_0_0_1"/>
<name>A0A074X469_9PEZI</name>
<accession>A0A074X469</accession>
<sequence length="75" mass="8244">MLVPCANTHDLRPKKDRDLDISKATAEEFARLVHAGYETHALVAKDPDYIHRVIASASCEAKGDPQDLVNLMAIS</sequence>
<gene>
    <name evidence="1" type="ORF">M436DRAFT_85297</name>
</gene>
<organism evidence="1 2">
    <name type="scientific">Aureobasidium namibiae CBS 147.97</name>
    <dbReference type="NCBI Taxonomy" id="1043004"/>
    <lineage>
        <taxon>Eukaryota</taxon>
        <taxon>Fungi</taxon>
        <taxon>Dikarya</taxon>
        <taxon>Ascomycota</taxon>
        <taxon>Pezizomycotina</taxon>
        <taxon>Dothideomycetes</taxon>
        <taxon>Dothideomycetidae</taxon>
        <taxon>Dothideales</taxon>
        <taxon>Saccotheciaceae</taxon>
        <taxon>Aureobasidium</taxon>
    </lineage>
</organism>
<evidence type="ECO:0000313" key="2">
    <source>
        <dbReference type="Proteomes" id="UP000027730"/>
    </source>
</evidence>
<dbReference type="EMBL" id="KL584721">
    <property type="protein sequence ID" value="KEQ69411.1"/>
    <property type="molecule type" value="Genomic_DNA"/>
</dbReference>
<dbReference type="Proteomes" id="UP000027730">
    <property type="component" value="Unassembled WGS sequence"/>
</dbReference>